<evidence type="ECO:0000313" key="4">
    <source>
        <dbReference type="Proteomes" id="UP001172142"/>
    </source>
</evidence>
<dbReference type="InterPro" id="IPR000120">
    <property type="entry name" value="Amidase"/>
</dbReference>
<dbReference type="PANTHER" id="PTHR11895">
    <property type="entry name" value="TRANSAMIDASE"/>
    <property type="match status" value="1"/>
</dbReference>
<dbReference type="PANTHER" id="PTHR11895:SF7">
    <property type="entry name" value="GLUTAMYL-TRNA(GLN) AMIDOTRANSFERASE SUBUNIT A, MITOCHONDRIAL"/>
    <property type="match status" value="1"/>
</dbReference>
<evidence type="ECO:0000256" key="1">
    <source>
        <dbReference type="ARBA" id="ARBA00009199"/>
    </source>
</evidence>
<sequence>MAGTGEEELVFKSITEIGDLYRSKKVSPVEVTNTVLKRLDELNPKLNAFITVMAEKALQKAHEAEEVFMKGETAGKLYGIPISIKDIFRTKGIKTTAGSRILKDYIPDEDSALYNTLNDAGAIVFGKNHMLEFAYGFVHPDYGQCNNPWDFNRTAGGSSTGSASAVAAGIGFASIGTDTGGSIRLPSSFCGIVGLKPTYETVSRKGLLHLSHSLDHIGPLTRTVKDNAIVLESIASKKVNYDAVFSGSIKGLKIGVIRSLTDSRAHPEVPNLVNSAFQLLGESGAEMMDIEIPGIDAVMEIAFPILLSEASFYHKGWYPELASDYAAGTAENLKEGFNVPAVSYLEALARKRTFAEKVNAVFDDFDILVCPTSPSPATERDPTFEDTTYDYTQRTLPFNVSGHPAITVPAGVTPSQNLPVGIQFIGRYFDEATIYRAADVFQTVNGGYKIPCPLAVGK</sequence>
<evidence type="ECO:0000259" key="2">
    <source>
        <dbReference type="Pfam" id="PF01425"/>
    </source>
</evidence>
<dbReference type="Proteomes" id="UP001172142">
    <property type="component" value="Unassembled WGS sequence"/>
</dbReference>
<organism evidence="3 4">
    <name type="scientific">Planococcus shenhongbingii</name>
    <dbReference type="NCBI Taxonomy" id="3058398"/>
    <lineage>
        <taxon>Bacteria</taxon>
        <taxon>Bacillati</taxon>
        <taxon>Bacillota</taxon>
        <taxon>Bacilli</taxon>
        <taxon>Bacillales</taxon>
        <taxon>Caryophanaceae</taxon>
        <taxon>Planococcus</taxon>
    </lineage>
</organism>
<feature type="domain" description="Amidase" evidence="2">
    <location>
        <begin position="30"/>
        <end position="434"/>
    </location>
</feature>
<dbReference type="EMBL" id="JAUJWU010000003">
    <property type="protein sequence ID" value="MDN7246169.1"/>
    <property type="molecule type" value="Genomic_DNA"/>
</dbReference>
<keyword evidence="4" id="KW-1185">Reference proteome</keyword>
<dbReference type="RefSeq" id="WP_301856762.1">
    <property type="nucleotide sequence ID" value="NZ_JAUJWU010000003.1"/>
</dbReference>
<dbReference type="Gene3D" id="3.90.1300.10">
    <property type="entry name" value="Amidase signature (AS) domain"/>
    <property type="match status" value="1"/>
</dbReference>
<accession>A0ABT8NEN4</accession>
<dbReference type="InterPro" id="IPR036928">
    <property type="entry name" value="AS_sf"/>
</dbReference>
<comment type="caution">
    <text evidence="3">The sequence shown here is derived from an EMBL/GenBank/DDBJ whole genome shotgun (WGS) entry which is preliminary data.</text>
</comment>
<dbReference type="InterPro" id="IPR023631">
    <property type="entry name" value="Amidase_dom"/>
</dbReference>
<gene>
    <name evidence="3" type="ORF">QWY13_11800</name>
</gene>
<evidence type="ECO:0000313" key="3">
    <source>
        <dbReference type="EMBL" id="MDN7246169.1"/>
    </source>
</evidence>
<dbReference type="SUPFAM" id="SSF75304">
    <property type="entry name" value="Amidase signature (AS) enzymes"/>
    <property type="match status" value="1"/>
</dbReference>
<name>A0ABT8NEN4_9BACL</name>
<reference evidence="3 4" key="1">
    <citation type="submission" date="2023-07" db="EMBL/GenBank/DDBJ databases">
        <title>Novel species in genus Planococcus.</title>
        <authorList>
            <person name="Ning S."/>
        </authorList>
    </citation>
    <scope>NUCLEOTIDE SEQUENCE [LARGE SCALE GENOMIC DNA]</scope>
    <source>
        <strain evidence="3 4">N017</strain>
    </source>
</reference>
<protein>
    <submittedName>
        <fullName evidence="3">Amidase</fullName>
    </submittedName>
</protein>
<dbReference type="Pfam" id="PF01425">
    <property type="entry name" value="Amidase"/>
    <property type="match status" value="1"/>
</dbReference>
<comment type="similarity">
    <text evidence="1">Belongs to the amidase family.</text>
</comment>
<proteinExistence type="inferred from homology"/>